<dbReference type="PANTHER" id="PTHR30151:SF0">
    <property type="entry name" value="ABC TRANSPORTER PERMEASE PROTEIN MJ0413-RELATED"/>
    <property type="match status" value="1"/>
</dbReference>
<evidence type="ECO:0000256" key="6">
    <source>
        <dbReference type="ARBA" id="ARBA00023136"/>
    </source>
</evidence>
<name>A0A0U2VZT3_9BACL</name>
<keyword evidence="9" id="KW-1185">Reference proteome</keyword>
<dbReference type="Pfam" id="PF00528">
    <property type="entry name" value="BPD_transp_1"/>
    <property type="match status" value="1"/>
</dbReference>
<keyword evidence="3" id="KW-1003">Cell membrane</keyword>
<evidence type="ECO:0000256" key="5">
    <source>
        <dbReference type="ARBA" id="ARBA00022989"/>
    </source>
</evidence>
<evidence type="ECO:0000313" key="9">
    <source>
        <dbReference type="Proteomes" id="UP000061660"/>
    </source>
</evidence>
<feature type="transmembrane region" description="Helical" evidence="7">
    <location>
        <begin position="97"/>
        <end position="116"/>
    </location>
</feature>
<dbReference type="SUPFAM" id="SSF161098">
    <property type="entry name" value="MetI-like"/>
    <property type="match status" value="1"/>
</dbReference>
<feature type="transmembrane region" description="Helical" evidence="7">
    <location>
        <begin position="122"/>
        <end position="147"/>
    </location>
</feature>
<keyword evidence="2 7" id="KW-0813">Transport</keyword>
<dbReference type="EMBL" id="CP013652">
    <property type="protein sequence ID" value="ALS21780.1"/>
    <property type="molecule type" value="Genomic_DNA"/>
</dbReference>
<proteinExistence type="inferred from homology"/>
<feature type="transmembrane region" description="Helical" evidence="7">
    <location>
        <begin position="220"/>
        <end position="238"/>
    </location>
</feature>
<dbReference type="InterPro" id="IPR000515">
    <property type="entry name" value="MetI-like"/>
</dbReference>
<evidence type="ECO:0000256" key="2">
    <source>
        <dbReference type="ARBA" id="ARBA00022448"/>
    </source>
</evidence>
<dbReference type="KEGG" id="pnp:IJ22_14040"/>
<dbReference type="OrthoDB" id="9804353at2"/>
<dbReference type="Gene3D" id="1.10.3720.10">
    <property type="entry name" value="MetI-like"/>
    <property type="match status" value="1"/>
</dbReference>
<dbReference type="InterPro" id="IPR035906">
    <property type="entry name" value="MetI-like_sf"/>
</dbReference>
<feature type="transmembrane region" description="Helical" evidence="7">
    <location>
        <begin position="168"/>
        <end position="200"/>
    </location>
</feature>
<gene>
    <name evidence="8" type="ORF">IJ22_14040</name>
</gene>
<comment type="similarity">
    <text evidence="7">Belongs to the binding-protein-dependent transport system permease family.</text>
</comment>
<accession>A0A0U2VZT3</accession>
<dbReference type="PROSITE" id="PS50928">
    <property type="entry name" value="ABC_TM1"/>
    <property type="match status" value="1"/>
</dbReference>
<protein>
    <submittedName>
        <fullName evidence="8">ABC transporter permease</fullName>
    </submittedName>
</protein>
<dbReference type="GO" id="GO:0005886">
    <property type="term" value="C:plasma membrane"/>
    <property type="evidence" value="ECO:0007669"/>
    <property type="project" value="UniProtKB-SubCell"/>
</dbReference>
<evidence type="ECO:0000256" key="3">
    <source>
        <dbReference type="ARBA" id="ARBA00022475"/>
    </source>
</evidence>
<evidence type="ECO:0000256" key="1">
    <source>
        <dbReference type="ARBA" id="ARBA00004651"/>
    </source>
</evidence>
<evidence type="ECO:0000256" key="7">
    <source>
        <dbReference type="RuleBase" id="RU363032"/>
    </source>
</evidence>
<dbReference type="PATRIC" id="fig|162209.4.peg.1487"/>
<dbReference type="AlphaFoldDB" id="A0A0U2VZT3"/>
<sequence length="256" mass="28199">MKRFVKTYYGTLLIVAAVLAAWIYFTDVAKKINPVLFPNPQAVLLAFWKSKGLLLEGFISSMQLFLSGYFSAVIAGIAVGLAVALHPALRKPLMPIFHALSPIPPTMYIPYAIALLPTFKSASVFLIFAGALWPILLGTIQGVLLIDRHYLDNARALGLRSGKLLTKVIIPAALPFIFNGAGVALGFAFIILTVAEMFGAKSGMGYFIQYYSDFSDYKNVVAGMIFNSLVILAIMLIFDKIKNKYLFWTQLDDKTL</sequence>
<dbReference type="STRING" id="162209.IJ22_14040"/>
<evidence type="ECO:0000256" key="4">
    <source>
        <dbReference type="ARBA" id="ARBA00022692"/>
    </source>
</evidence>
<dbReference type="Proteomes" id="UP000061660">
    <property type="component" value="Chromosome"/>
</dbReference>
<evidence type="ECO:0000313" key="8">
    <source>
        <dbReference type="EMBL" id="ALS21780.1"/>
    </source>
</evidence>
<reference evidence="9" key="1">
    <citation type="submission" date="2015-12" db="EMBL/GenBank/DDBJ databases">
        <title>Complete genome sequences of two moderately thermophilic Paenibacillus species.</title>
        <authorList>
            <person name="Butler R.III."/>
            <person name="Wang J."/>
            <person name="Stark B.C."/>
            <person name="Pombert J.-F."/>
        </authorList>
    </citation>
    <scope>NUCLEOTIDE SEQUENCE [LARGE SCALE GENOMIC DNA]</scope>
    <source>
        <strain evidence="9">32O-Y</strain>
    </source>
</reference>
<dbReference type="PANTHER" id="PTHR30151">
    <property type="entry name" value="ALKANE SULFONATE ABC TRANSPORTER-RELATED, MEMBRANE SUBUNIT"/>
    <property type="match status" value="1"/>
</dbReference>
<keyword evidence="4 7" id="KW-0812">Transmembrane</keyword>
<comment type="subcellular location">
    <subcellularLocation>
        <location evidence="1 7">Cell membrane</location>
        <topology evidence="1 7">Multi-pass membrane protein</topology>
    </subcellularLocation>
</comment>
<feature type="transmembrane region" description="Helical" evidence="7">
    <location>
        <begin position="64"/>
        <end position="85"/>
    </location>
</feature>
<feature type="transmembrane region" description="Helical" evidence="7">
    <location>
        <begin position="7"/>
        <end position="25"/>
    </location>
</feature>
<dbReference type="GO" id="GO:0055085">
    <property type="term" value="P:transmembrane transport"/>
    <property type="evidence" value="ECO:0007669"/>
    <property type="project" value="InterPro"/>
</dbReference>
<dbReference type="RefSeq" id="WP_054819810.1">
    <property type="nucleotide sequence ID" value="NZ_BJCS01000003.1"/>
</dbReference>
<keyword evidence="6 7" id="KW-0472">Membrane</keyword>
<dbReference type="CDD" id="cd06261">
    <property type="entry name" value="TM_PBP2"/>
    <property type="match status" value="1"/>
</dbReference>
<organism evidence="8 9">
    <name type="scientific">Paenibacillus naphthalenovorans</name>
    <dbReference type="NCBI Taxonomy" id="162209"/>
    <lineage>
        <taxon>Bacteria</taxon>
        <taxon>Bacillati</taxon>
        <taxon>Bacillota</taxon>
        <taxon>Bacilli</taxon>
        <taxon>Bacillales</taxon>
        <taxon>Paenibacillaceae</taxon>
        <taxon>Paenibacillus</taxon>
    </lineage>
</organism>
<reference evidence="8 9" key="2">
    <citation type="journal article" date="2016" name="Genome Announc.">
        <title>Complete Genome Sequences of Two Interactive Moderate Thermophiles, Paenibacillus napthalenovorans 32O-Y and Paenibacillus sp. 32O-W.</title>
        <authorList>
            <person name="Butler R.R.III."/>
            <person name="Wang J."/>
            <person name="Stark B.C."/>
            <person name="Pombert J.F."/>
        </authorList>
    </citation>
    <scope>NUCLEOTIDE SEQUENCE [LARGE SCALE GENOMIC DNA]</scope>
    <source>
        <strain evidence="8 9">32O-Y</strain>
    </source>
</reference>
<keyword evidence="5 7" id="KW-1133">Transmembrane helix</keyword>